<dbReference type="Gene3D" id="1.20.1440.160">
    <property type="entry name" value="Tumor necrosis factor alpha-induced protein 8-like"/>
    <property type="match status" value="1"/>
</dbReference>
<evidence type="ECO:0008006" key="3">
    <source>
        <dbReference type="Google" id="ProtNLM"/>
    </source>
</evidence>
<keyword evidence="2" id="KW-1185">Reference proteome</keyword>
<dbReference type="OrthoDB" id="10055976at2759"/>
<dbReference type="PANTHER" id="PTHR12757:SF1">
    <property type="entry name" value="PROTEIN SALIVARY GLANDS MARRED"/>
    <property type="match status" value="1"/>
</dbReference>
<dbReference type="GO" id="GO:0042981">
    <property type="term" value="P:regulation of apoptotic process"/>
    <property type="evidence" value="ECO:0007669"/>
    <property type="project" value="InterPro"/>
</dbReference>
<protein>
    <recommendedName>
        <fullName evidence="3">Tumor necrosis factor alpha-induced protein 8-like protein</fullName>
    </recommendedName>
</protein>
<sequence>MSDLRAKELSIRIEKNLLGRFGNKSCVKLFIDDLSAQLLDNLHQLCKHNTDYTKKESQKVVKYLIKIIIKTAIISKNKRFTQEELKYGHKFKEEFRCISMTVISFHELDFSYDRNYITNSLNTCKQSLKQLLSNHLTEKSLNKIDFIFKFFSNQSFLDTFFRQTNGELKQLRDEIVRDLSLLVEKRVI</sequence>
<dbReference type="InterPro" id="IPR008477">
    <property type="entry name" value="TNFAIP8-like"/>
</dbReference>
<dbReference type="InterPro" id="IPR038355">
    <property type="entry name" value="TNFAIP8_sf"/>
</dbReference>
<reference evidence="1" key="1">
    <citation type="submission" date="2020-11" db="EMBL/GenBank/DDBJ databases">
        <authorList>
            <person name="Tran Van P."/>
        </authorList>
    </citation>
    <scope>NUCLEOTIDE SEQUENCE</scope>
</reference>
<dbReference type="Pfam" id="PF05527">
    <property type="entry name" value="TNFAIP8"/>
    <property type="match status" value="1"/>
</dbReference>
<dbReference type="EMBL" id="CAJPVJ010004188">
    <property type="protein sequence ID" value="CAG2168383.1"/>
    <property type="molecule type" value="Genomic_DNA"/>
</dbReference>
<evidence type="ECO:0000313" key="2">
    <source>
        <dbReference type="Proteomes" id="UP000728032"/>
    </source>
</evidence>
<dbReference type="Proteomes" id="UP000728032">
    <property type="component" value="Unassembled WGS sequence"/>
</dbReference>
<accession>A0A7R9LZ20</accession>
<dbReference type="PANTHER" id="PTHR12757">
    <property type="entry name" value="TUMOR NECROSIS FACTOR INDUCED PROTEIN"/>
    <property type="match status" value="1"/>
</dbReference>
<evidence type="ECO:0000313" key="1">
    <source>
        <dbReference type="EMBL" id="CAD7650557.1"/>
    </source>
</evidence>
<gene>
    <name evidence="1" type="ORF">ONB1V03_LOCUS7873</name>
</gene>
<proteinExistence type="predicted"/>
<organism evidence="1">
    <name type="scientific">Oppiella nova</name>
    <dbReference type="NCBI Taxonomy" id="334625"/>
    <lineage>
        <taxon>Eukaryota</taxon>
        <taxon>Metazoa</taxon>
        <taxon>Ecdysozoa</taxon>
        <taxon>Arthropoda</taxon>
        <taxon>Chelicerata</taxon>
        <taxon>Arachnida</taxon>
        <taxon>Acari</taxon>
        <taxon>Acariformes</taxon>
        <taxon>Sarcoptiformes</taxon>
        <taxon>Oribatida</taxon>
        <taxon>Brachypylina</taxon>
        <taxon>Oppioidea</taxon>
        <taxon>Oppiidae</taxon>
        <taxon>Oppiella</taxon>
    </lineage>
</organism>
<name>A0A7R9LZ20_9ACAR</name>
<dbReference type="FunFam" id="1.20.1440.160:FF:000001">
    <property type="entry name" value="Tumor necrosis factor alpha-induced protein 8-like 1"/>
    <property type="match status" value="1"/>
</dbReference>
<dbReference type="GO" id="GO:0005737">
    <property type="term" value="C:cytoplasm"/>
    <property type="evidence" value="ECO:0007669"/>
    <property type="project" value="TreeGrafter"/>
</dbReference>
<dbReference type="EMBL" id="OC919013">
    <property type="protein sequence ID" value="CAD7650557.1"/>
    <property type="molecule type" value="Genomic_DNA"/>
</dbReference>
<dbReference type="AlphaFoldDB" id="A0A7R9LZ20"/>